<feature type="non-terminal residue" evidence="7">
    <location>
        <position position="1"/>
    </location>
</feature>
<dbReference type="PROSITE" id="PS00636">
    <property type="entry name" value="DNAJ_1"/>
    <property type="match status" value="1"/>
</dbReference>
<evidence type="ECO:0000256" key="2">
    <source>
        <dbReference type="ARBA" id="ARBA00022737"/>
    </source>
</evidence>
<proteinExistence type="predicted"/>
<keyword evidence="2" id="KW-0677">Repeat</keyword>
<dbReference type="Proteomes" id="UP000007264">
    <property type="component" value="Unassembled WGS sequence"/>
</dbReference>
<keyword evidence="8" id="KW-1185">Reference proteome</keyword>
<feature type="domain" description="J" evidence="6">
    <location>
        <begin position="2"/>
        <end position="67"/>
    </location>
</feature>
<dbReference type="PANTHER" id="PTHR43096:SF52">
    <property type="entry name" value="DNAJ HOMOLOG 1, MITOCHONDRIAL-RELATED"/>
    <property type="match status" value="1"/>
</dbReference>
<dbReference type="PROSITE" id="PS50076">
    <property type="entry name" value="DNAJ_2"/>
    <property type="match status" value="1"/>
</dbReference>
<evidence type="ECO:0000256" key="4">
    <source>
        <dbReference type="ARBA" id="ARBA00022833"/>
    </source>
</evidence>
<keyword evidence="3" id="KW-0863">Zinc-finger</keyword>
<dbReference type="AlphaFoldDB" id="I0Z6K3"/>
<dbReference type="SUPFAM" id="SSF46565">
    <property type="entry name" value="Chaperone J-domain"/>
    <property type="match status" value="1"/>
</dbReference>
<accession>I0Z6K3</accession>
<keyword evidence="1" id="KW-0479">Metal-binding</keyword>
<dbReference type="CDD" id="cd06257">
    <property type="entry name" value="DnaJ"/>
    <property type="match status" value="1"/>
</dbReference>
<dbReference type="InterPro" id="IPR036869">
    <property type="entry name" value="J_dom_sf"/>
</dbReference>
<reference evidence="7 8" key="1">
    <citation type="journal article" date="2012" name="Genome Biol.">
        <title>The genome of the polar eukaryotic microalga coccomyxa subellipsoidea reveals traits of cold adaptation.</title>
        <authorList>
            <person name="Blanc G."/>
            <person name="Agarkova I."/>
            <person name="Grimwood J."/>
            <person name="Kuo A."/>
            <person name="Brueggeman A."/>
            <person name="Dunigan D."/>
            <person name="Gurnon J."/>
            <person name="Ladunga I."/>
            <person name="Lindquist E."/>
            <person name="Lucas S."/>
            <person name="Pangilinan J."/>
            <person name="Proschold T."/>
            <person name="Salamov A."/>
            <person name="Schmutz J."/>
            <person name="Weeks D."/>
            <person name="Yamada T."/>
            <person name="Claverie J.M."/>
            <person name="Grigoriev I."/>
            <person name="Van Etten J."/>
            <person name="Lomsadze A."/>
            <person name="Borodovsky M."/>
        </authorList>
    </citation>
    <scope>NUCLEOTIDE SEQUENCE [LARGE SCALE GENOMIC DNA]</scope>
    <source>
        <strain evidence="7 8">C-169</strain>
    </source>
</reference>
<dbReference type="eggNOG" id="KOG0715">
    <property type="taxonomic scope" value="Eukaryota"/>
</dbReference>
<dbReference type="Gene3D" id="1.10.287.110">
    <property type="entry name" value="DnaJ domain"/>
    <property type="match status" value="1"/>
</dbReference>
<dbReference type="RefSeq" id="XP_005650816.1">
    <property type="nucleotide sequence ID" value="XM_005650759.1"/>
</dbReference>
<evidence type="ECO:0000256" key="5">
    <source>
        <dbReference type="ARBA" id="ARBA00023186"/>
    </source>
</evidence>
<dbReference type="KEGG" id="csl:COCSUDRAFT_12080"/>
<dbReference type="GO" id="GO:0042026">
    <property type="term" value="P:protein refolding"/>
    <property type="evidence" value="ECO:0007669"/>
    <property type="project" value="TreeGrafter"/>
</dbReference>
<dbReference type="SMART" id="SM00271">
    <property type="entry name" value="DnaJ"/>
    <property type="match status" value="1"/>
</dbReference>
<comment type="caution">
    <text evidence="7">The sequence shown here is derived from an EMBL/GenBank/DDBJ whole genome shotgun (WGS) entry which is preliminary data.</text>
</comment>
<dbReference type="PANTHER" id="PTHR43096">
    <property type="entry name" value="DNAJ HOMOLOG 1, MITOCHONDRIAL-RELATED"/>
    <property type="match status" value="1"/>
</dbReference>
<sequence>KDYYEVLGVPRDASDGDVKKAYYKLAKQFHPDTNKGDDAAAAKFQEVSKAYDTLRDPQKRQQYDGMGADGYERMAESGGAGYSQFEDIFSQFFGGGGAYARGGAAGGFGGGFGGFRAKGPDMHARIRVPFMDAVRGTKVKTNLKGEMEVDIPAGIDNGAMLKVPGMGGPVPRQFGGAGEPGDLLLQVEVEPSPIFQREGNDVSVQRSIDFTDAILGRDLRVPTLEGEADVRVRPGTQPGDRLRMRGYGIPHGVTGVQGDQYVVLNVRLPREVNEQQRRLLENFREEEQQRKKKAA</sequence>
<dbReference type="GO" id="GO:0005737">
    <property type="term" value="C:cytoplasm"/>
    <property type="evidence" value="ECO:0007669"/>
    <property type="project" value="TreeGrafter"/>
</dbReference>
<evidence type="ECO:0000259" key="6">
    <source>
        <dbReference type="PROSITE" id="PS50076"/>
    </source>
</evidence>
<dbReference type="GO" id="GO:0008270">
    <property type="term" value="F:zinc ion binding"/>
    <property type="evidence" value="ECO:0007669"/>
    <property type="project" value="UniProtKB-KW"/>
</dbReference>
<name>I0Z6K3_COCSC</name>
<keyword evidence="5" id="KW-0143">Chaperone</keyword>
<evidence type="ECO:0000256" key="3">
    <source>
        <dbReference type="ARBA" id="ARBA00022771"/>
    </source>
</evidence>
<protein>
    <submittedName>
        <fullName evidence="7">DnaJ-domain-containing protein</fullName>
    </submittedName>
</protein>
<organism evidence="7 8">
    <name type="scientific">Coccomyxa subellipsoidea (strain C-169)</name>
    <name type="common">Green microalga</name>
    <dbReference type="NCBI Taxonomy" id="574566"/>
    <lineage>
        <taxon>Eukaryota</taxon>
        <taxon>Viridiplantae</taxon>
        <taxon>Chlorophyta</taxon>
        <taxon>core chlorophytes</taxon>
        <taxon>Trebouxiophyceae</taxon>
        <taxon>Trebouxiophyceae incertae sedis</taxon>
        <taxon>Coccomyxaceae</taxon>
        <taxon>Coccomyxa</taxon>
        <taxon>Coccomyxa subellipsoidea</taxon>
    </lineage>
</organism>
<dbReference type="InterPro" id="IPR002939">
    <property type="entry name" value="DnaJ_C"/>
</dbReference>
<dbReference type="InterPro" id="IPR018253">
    <property type="entry name" value="DnaJ_domain_CS"/>
</dbReference>
<dbReference type="GO" id="GO:0051082">
    <property type="term" value="F:unfolded protein binding"/>
    <property type="evidence" value="ECO:0007669"/>
    <property type="project" value="InterPro"/>
</dbReference>
<dbReference type="PRINTS" id="PR00625">
    <property type="entry name" value="JDOMAIN"/>
</dbReference>
<dbReference type="Pfam" id="PF00226">
    <property type="entry name" value="DnaJ"/>
    <property type="match status" value="1"/>
</dbReference>
<dbReference type="FunFam" id="2.60.260.20:FF:000005">
    <property type="entry name" value="Chaperone protein dnaJ 1, mitochondrial"/>
    <property type="match status" value="1"/>
</dbReference>
<gene>
    <name evidence="7" type="ORF">COCSUDRAFT_12080</name>
</gene>
<dbReference type="OrthoDB" id="10256793at2759"/>
<dbReference type="GeneID" id="17044282"/>
<evidence type="ECO:0000313" key="8">
    <source>
        <dbReference type="Proteomes" id="UP000007264"/>
    </source>
</evidence>
<dbReference type="Pfam" id="PF01556">
    <property type="entry name" value="DnaJ_C"/>
    <property type="match status" value="1"/>
</dbReference>
<dbReference type="STRING" id="574566.I0Z6K3"/>
<dbReference type="InterPro" id="IPR001623">
    <property type="entry name" value="DnaJ_domain"/>
</dbReference>
<dbReference type="Gene3D" id="2.60.260.20">
    <property type="entry name" value="Urease metallochaperone UreE, N-terminal domain"/>
    <property type="match status" value="2"/>
</dbReference>
<evidence type="ECO:0000313" key="7">
    <source>
        <dbReference type="EMBL" id="EIE26272.1"/>
    </source>
</evidence>
<dbReference type="SUPFAM" id="SSF49493">
    <property type="entry name" value="HSP40/DnaJ peptide-binding domain"/>
    <property type="match status" value="2"/>
</dbReference>
<evidence type="ECO:0000256" key="1">
    <source>
        <dbReference type="ARBA" id="ARBA00022723"/>
    </source>
</evidence>
<keyword evidence="4" id="KW-0862">Zinc</keyword>
<dbReference type="EMBL" id="AGSI01000002">
    <property type="protein sequence ID" value="EIE26272.1"/>
    <property type="molecule type" value="Genomic_DNA"/>
</dbReference>
<dbReference type="InterPro" id="IPR008971">
    <property type="entry name" value="HSP40/DnaJ_pept-bd"/>
</dbReference>
<dbReference type="CDD" id="cd10747">
    <property type="entry name" value="DnaJ_C"/>
    <property type="match status" value="1"/>
</dbReference>